<dbReference type="PROSITE" id="PS51118">
    <property type="entry name" value="HTH_HXLR"/>
    <property type="match status" value="1"/>
</dbReference>
<evidence type="ECO:0000313" key="6">
    <source>
        <dbReference type="Proteomes" id="UP000321389"/>
    </source>
</evidence>
<evidence type="ECO:0000256" key="1">
    <source>
        <dbReference type="ARBA" id="ARBA00023015"/>
    </source>
</evidence>
<dbReference type="InterPro" id="IPR036390">
    <property type="entry name" value="WH_DNA-bd_sf"/>
</dbReference>
<organism evidence="5 6">
    <name type="scientific">Nitratireductor mangrovi</name>
    <dbReference type="NCBI Taxonomy" id="2599600"/>
    <lineage>
        <taxon>Bacteria</taxon>
        <taxon>Pseudomonadati</taxon>
        <taxon>Pseudomonadota</taxon>
        <taxon>Alphaproteobacteria</taxon>
        <taxon>Hyphomicrobiales</taxon>
        <taxon>Phyllobacteriaceae</taxon>
        <taxon>Nitratireductor</taxon>
    </lineage>
</organism>
<gene>
    <name evidence="5" type="ORF">FQ775_07260</name>
</gene>
<dbReference type="Proteomes" id="UP000321389">
    <property type="component" value="Chromosome"/>
</dbReference>
<keyword evidence="6" id="KW-1185">Reference proteome</keyword>
<evidence type="ECO:0000256" key="3">
    <source>
        <dbReference type="ARBA" id="ARBA00023163"/>
    </source>
</evidence>
<dbReference type="GO" id="GO:0003677">
    <property type="term" value="F:DNA binding"/>
    <property type="evidence" value="ECO:0007669"/>
    <property type="project" value="UniProtKB-KW"/>
</dbReference>
<dbReference type="PANTHER" id="PTHR33204">
    <property type="entry name" value="TRANSCRIPTIONAL REGULATOR, MARR FAMILY"/>
    <property type="match status" value="1"/>
</dbReference>
<keyword evidence="1" id="KW-0805">Transcription regulation</keyword>
<dbReference type="Pfam" id="PF01638">
    <property type="entry name" value="HxlR"/>
    <property type="match status" value="1"/>
</dbReference>
<protein>
    <submittedName>
        <fullName evidence="5">Helix-turn-helix transcriptional regulator</fullName>
    </submittedName>
</protein>
<dbReference type="InterPro" id="IPR002577">
    <property type="entry name" value="HTH_HxlR"/>
</dbReference>
<evidence type="ECO:0000259" key="4">
    <source>
        <dbReference type="PROSITE" id="PS51118"/>
    </source>
</evidence>
<evidence type="ECO:0000256" key="2">
    <source>
        <dbReference type="ARBA" id="ARBA00023125"/>
    </source>
</evidence>
<dbReference type="Gene3D" id="1.10.10.10">
    <property type="entry name" value="Winged helix-like DNA-binding domain superfamily/Winged helix DNA-binding domain"/>
    <property type="match status" value="1"/>
</dbReference>
<keyword evidence="2" id="KW-0238">DNA-binding</keyword>
<dbReference type="PANTHER" id="PTHR33204:SF37">
    <property type="entry name" value="HTH-TYPE TRANSCRIPTIONAL REGULATOR YODB"/>
    <property type="match status" value="1"/>
</dbReference>
<dbReference type="InterPro" id="IPR036388">
    <property type="entry name" value="WH-like_DNA-bd_sf"/>
</dbReference>
<feature type="domain" description="HTH hxlR-type" evidence="4">
    <location>
        <begin position="9"/>
        <end position="108"/>
    </location>
</feature>
<keyword evidence="3" id="KW-0804">Transcription</keyword>
<sequence>MNETHRSGCPINLSLEVFGDKWSLLILRDMIFGGKRHFRELLRSEEGISSNILADRMRMLVEIGMLTKAGDPSHKQKAIYSLTEKAITLVPIMAHLGAWGRHWLPVTEELSIRARLMEEGGPELWEEFMDDLREEHLGIVSPTKGSRLTVRERLQEAYLEVVARNRGDVPA</sequence>
<accession>A0A5B8KXG7</accession>
<dbReference type="OrthoDB" id="9782219at2"/>
<proteinExistence type="predicted"/>
<evidence type="ECO:0000313" key="5">
    <source>
        <dbReference type="EMBL" id="QDZ00196.1"/>
    </source>
</evidence>
<dbReference type="SUPFAM" id="SSF46785">
    <property type="entry name" value="Winged helix' DNA-binding domain"/>
    <property type="match status" value="1"/>
</dbReference>
<dbReference type="AlphaFoldDB" id="A0A5B8KXG7"/>
<dbReference type="KEGG" id="niy:FQ775_07260"/>
<name>A0A5B8KXG7_9HYPH</name>
<reference evidence="5" key="1">
    <citation type="submission" date="2020-04" db="EMBL/GenBank/DDBJ databases">
        <title>Nitratireductor sp. nov. isolated from mangrove soil.</title>
        <authorList>
            <person name="Ye Y."/>
        </authorList>
    </citation>
    <scope>NUCLEOTIDE SEQUENCE</scope>
    <source>
        <strain evidence="5">SY7</strain>
    </source>
</reference>
<dbReference type="RefSeq" id="WP_146298845.1">
    <property type="nucleotide sequence ID" value="NZ_CP042301.2"/>
</dbReference>
<dbReference type="EMBL" id="CP042301">
    <property type="protein sequence ID" value="QDZ00196.1"/>
    <property type="molecule type" value="Genomic_DNA"/>
</dbReference>